<dbReference type="Proteomes" id="UP000042958">
    <property type="component" value="Unassembled WGS sequence"/>
</dbReference>
<dbReference type="PANTHER" id="PTHR47706:SF1">
    <property type="entry name" value="CIPA-LIKE, PUTATIVE (AFU_ORTHOLOGUE AFUA_1G12460)-RELATED"/>
    <property type="match status" value="1"/>
</dbReference>
<feature type="domain" description="NmrA-like" evidence="3">
    <location>
        <begin position="5"/>
        <end position="230"/>
    </location>
</feature>
<dbReference type="Gene3D" id="3.40.50.720">
    <property type="entry name" value="NAD(P)-binding Rossmann-like Domain"/>
    <property type="match status" value="1"/>
</dbReference>
<sequence>MAITRVAVAGGTGNLGPAIITQLLDAGFEVTILSRSDSHQVDSRARIQVVDYNSLDSLVAALKTQDAVVNALSAGLVPREVHLRLVEAAQTAGIQRFIPSEFGSDTSNPLTAQLPVFGDKVAVLQKLEEVAKQDAAFSWTGVINGPFFDWGLEQRFVVNLKGPSTRIYDGGDVPVSSTTLAGVGRAVVGVLKHLDETKNRHVFVSDVQFTQNQLLDLSGNGDKIQRENVKTEDVEKEAYEALKQSPPDGRTFATNLILRAIYGGKYGALFTKTDNELLGVQKLSDSEVADLVKKYA</sequence>
<dbReference type="Gene3D" id="3.90.25.10">
    <property type="entry name" value="UDP-galactose 4-epimerase, domain 1"/>
    <property type="match status" value="1"/>
</dbReference>
<keyword evidence="1" id="KW-0521">NADP</keyword>
<evidence type="ECO:0000313" key="4">
    <source>
        <dbReference type="EMBL" id="CEJ57957.1"/>
    </source>
</evidence>
<dbReference type="GO" id="GO:0016491">
    <property type="term" value="F:oxidoreductase activity"/>
    <property type="evidence" value="ECO:0007669"/>
    <property type="project" value="UniProtKB-KW"/>
</dbReference>
<protein>
    <recommendedName>
        <fullName evidence="3">NmrA-like domain-containing protein</fullName>
    </recommendedName>
</protein>
<evidence type="ECO:0000313" key="5">
    <source>
        <dbReference type="Proteomes" id="UP000042958"/>
    </source>
</evidence>
<dbReference type="InterPro" id="IPR008030">
    <property type="entry name" value="NmrA-like"/>
</dbReference>
<dbReference type="InterPro" id="IPR045312">
    <property type="entry name" value="PCBER-like"/>
</dbReference>
<keyword evidence="2" id="KW-0560">Oxidoreductase</keyword>
<dbReference type="PANTHER" id="PTHR47706">
    <property type="entry name" value="NMRA-LIKE FAMILY PROTEIN"/>
    <property type="match status" value="1"/>
</dbReference>
<dbReference type="OrthoDB" id="271553at2759"/>
<evidence type="ECO:0000259" key="3">
    <source>
        <dbReference type="Pfam" id="PF05368"/>
    </source>
</evidence>
<gene>
    <name evidence="4" type="ORF">PMG11_06633</name>
</gene>
<reference evidence="5" key="1">
    <citation type="journal article" date="2015" name="Genome Announc.">
        <title>Draft genome sequence of the fungus Penicillium brasilianum MG11.</title>
        <authorList>
            <person name="Horn F."/>
            <person name="Linde J."/>
            <person name="Mattern D.J."/>
            <person name="Walther G."/>
            <person name="Guthke R."/>
            <person name="Brakhage A.A."/>
            <person name="Valiante V."/>
        </authorList>
    </citation>
    <scope>NUCLEOTIDE SEQUENCE [LARGE SCALE GENOMIC DNA]</scope>
    <source>
        <strain evidence="5">MG11</strain>
    </source>
</reference>
<dbReference type="SUPFAM" id="SSF51735">
    <property type="entry name" value="NAD(P)-binding Rossmann-fold domains"/>
    <property type="match status" value="1"/>
</dbReference>
<evidence type="ECO:0000256" key="1">
    <source>
        <dbReference type="ARBA" id="ARBA00022857"/>
    </source>
</evidence>
<dbReference type="Pfam" id="PF05368">
    <property type="entry name" value="NmrA"/>
    <property type="match status" value="1"/>
</dbReference>
<name>A0A0F7TSI0_PENBI</name>
<organism evidence="4 5">
    <name type="scientific">Penicillium brasilianum</name>
    <dbReference type="NCBI Taxonomy" id="104259"/>
    <lineage>
        <taxon>Eukaryota</taxon>
        <taxon>Fungi</taxon>
        <taxon>Dikarya</taxon>
        <taxon>Ascomycota</taxon>
        <taxon>Pezizomycotina</taxon>
        <taxon>Eurotiomycetes</taxon>
        <taxon>Eurotiomycetidae</taxon>
        <taxon>Eurotiales</taxon>
        <taxon>Aspergillaceae</taxon>
        <taxon>Penicillium</taxon>
    </lineage>
</organism>
<dbReference type="InterPro" id="IPR051609">
    <property type="entry name" value="NmrA/Isoflavone_reductase-like"/>
</dbReference>
<dbReference type="CDD" id="cd05259">
    <property type="entry name" value="PCBER_SDR_a"/>
    <property type="match status" value="1"/>
</dbReference>
<keyword evidence="5" id="KW-1185">Reference proteome</keyword>
<accession>A0A0F7TSI0</accession>
<dbReference type="EMBL" id="CDHK01000006">
    <property type="protein sequence ID" value="CEJ57957.1"/>
    <property type="molecule type" value="Genomic_DNA"/>
</dbReference>
<dbReference type="STRING" id="104259.A0A0F7TSI0"/>
<dbReference type="AlphaFoldDB" id="A0A0F7TSI0"/>
<dbReference type="InterPro" id="IPR036291">
    <property type="entry name" value="NAD(P)-bd_dom_sf"/>
</dbReference>
<proteinExistence type="predicted"/>
<evidence type="ECO:0000256" key="2">
    <source>
        <dbReference type="ARBA" id="ARBA00023002"/>
    </source>
</evidence>